<comment type="caution">
    <text evidence="1">The sequence shown here is derived from an EMBL/GenBank/DDBJ whole genome shotgun (WGS) entry which is preliminary data.</text>
</comment>
<gene>
    <name evidence="1" type="ORF">EWV81_21020</name>
</gene>
<organism evidence="1 2">
    <name type="scientific">Microcystis aeruginosa Ma_SC_T_19800800_S464</name>
    <dbReference type="NCBI Taxonomy" id="2486257"/>
    <lineage>
        <taxon>Bacteria</taxon>
        <taxon>Bacillati</taxon>
        <taxon>Cyanobacteriota</taxon>
        <taxon>Cyanophyceae</taxon>
        <taxon>Oscillatoriophycideae</taxon>
        <taxon>Chroococcales</taxon>
        <taxon>Microcystaceae</taxon>
        <taxon>Microcystis</taxon>
    </lineage>
</organism>
<accession>A0A552DFQ4</accession>
<dbReference type="Gene3D" id="3.40.109.10">
    <property type="entry name" value="NADH Oxidase"/>
    <property type="match status" value="2"/>
</dbReference>
<dbReference type="InterPro" id="IPR000415">
    <property type="entry name" value="Nitroreductase-like"/>
</dbReference>
<dbReference type="GO" id="GO:0016491">
    <property type="term" value="F:oxidoreductase activity"/>
    <property type="evidence" value="ECO:0007669"/>
    <property type="project" value="InterPro"/>
</dbReference>
<reference evidence="1 2" key="1">
    <citation type="submission" date="2019-01" db="EMBL/GenBank/DDBJ databases">
        <title>Coherence of Microcystis species and biogeography revealed through population genomics.</title>
        <authorList>
            <person name="Perez-Carrascal O.M."/>
            <person name="Terrat Y."/>
            <person name="Giani A."/>
            <person name="Fortin N."/>
            <person name="Tromas N."/>
            <person name="Shapiro B.J."/>
        </authorList>
    </citation>
    <scope>NUCLEOTIDE SEQUENCE [LARGE SCALE GENOMIC DNA]</scope>
    <source>
        <strain evidence="1">Ma_SC_T_19800800_S464</strain>
    </source>
</reference>
<proteinExistence type="predicted"/>
<dbReference type="SUPFAM" id="SSF55469">
    <property type="entry name" value="FMN-dependent nitroreductase-like"/>
    <property type="match status" value="1"/>
</dbReference>
<protein>
    <recommendedName>
        <fullName evidence="3">Nitroreductase</fullName>
    </recommendedName>
</protein>
<dbReference type="Proteomes" id="UP000319313">
    <property type="component" value="Unassembled WGS sequence"/>
</dbReference>
<dbReference type="EMBL" id="SFBL01000205">
    <property type="protein sequence ID" value="TRU21036.1"/>
    <property type="molecule type" value="Genomic_DNA"/>
</dbReference>
<name>A0A552DFQ4_MICAE</name>
<evidence type="ECO:0008006" key="3">
    <source>
        <dbReference type="Google" id="ProtNLM"/>
    </source>
</evidence>
<evidence type="ECO:0000313" key="1">
    <source>
        <dbReference type="EMBL" id="TRU21036.1"/>
    </source>
</evidence>
<evidence type="ECO:0000313" key="2">
    <source>
        <dbReference type="Proteomes" id="UP000319313"/>
    </source>
</evidence>
<sequence>MKTSPSLSLRFQSEINRAVSLASLSPSSHNCQPWEIIQVIQKDSQLILESFLQENTAAVLPNGNNNIYLILALNQEKCLCSLESHNLEMLLSCGAFLESLVIALASQSLSGTTIWHNSEITQNPLPKSLKIPSYWIPLTVLTIQFEPDVLTPNIEELIQQFSKRITHRSPYDSNLPKVVLDESLFDLKSYAYPNTFSEIEITVIKEREVIDSMAKFVSHYGEIEFTKAEVWRETYQFIHFAKQEQHEYGFPIEQLLEKGSQSYGFLLKILLNPYCMNWLKYLRLPHLLASEMGKLVKASPLLIYLNFKTEYPSLKMQLEGGALWLNFCLNATKMGLAIHPVSVILQHPHLRQLFQKSYHLPQGRGFFFCRLGQPMQTFSPVLKRKNLSQEMLTI</sequence>
<dbReference type="AlphaFoldDB" id="A0A552DFQ4"/>